<dbReference type="EMBL" id="CP069034">
    <property type="protein sequence ID" value="QRD01539.1"/>
    <property type="molecule type" value="Genomic_DNA"/>
</dbReference>
<proteinExistence type="predicted"/>
<sequence length="74" mass="8806">MFEASTQVEFARLPRIGSAIPRISLLFSRRKLGIPRLMQKILKTLFKAWLRIMDKWLVPREWFTYTVLQLDLAV</sequence>
<gene>
    <name evidence="1" type="ORF">JI435_416940</name>
</gene>
<dbReference type="AlphaFoldDB" id="A0A7U2FC48"/>
<dbReference type="Proteomes" id="UP000663193">
    <property type="component" value="Chromosome 12"/>
</dbReference>
<evidence type="ECO:0000313" key="1">
    <source>
        <dbReference type="EMBL" id="QRD01539.1"/>
    </source>
</evidence>
<dbReference type="VEuPathDB" id="FungiDB:JI435_416940"/>
<protein>
    <submittedName>
        <fullName evidence="1">Uncharacterized protein</fullName>
    </submittedName>
</protein>
<organism evidence="1 2">
    <name type="scientific">Phaeosphaeria nodorum (strain SN15 / ATCC MYA-4574 / FGSC 10173)</name>
    <name type="common">Glume blotch fungus</name>
    <name type="synonym">Parastagonospora nodorum</name>
    <dbReference type="NCBI Taxonomy" id="321614"/>
    <lineage>
        <taxon>Eukaryota</taxon>
        <taxon>Fungi</taxon>
        <taxon>Dikarya</taxon>
        <taxon>Ascomycota</taxon>
        <taxon>Pezizomycotina</taxon>
        <taxon>Dothideomycetes</taxon>
        <taxon>Pleosporomycetidae</taxon>
        <taxon>Pleosporales</taxon>
        <taxon>Pleosporineae</taxon>
        <taxon>Phaeosphaeriaceae</taxon>
        <taxon>Parastagonospora</taxon>
    </lineage>
</organism>
<accession>A0A7U2FC48</accession>
<keyword evidence="2" id="KW-1185">Reference proteome</keyword>
<reference evidence="2" key="1">
    <citation type="journal article" date="2021" name="BMC Genomics">
        <title>Chromosome-level genome assembly and manually-curated proteome of model necrotroph Parastagonospora nodorum Sn15 reveals a genome-wide trove of candidate effector homologs, and redundancy of virulence-related functions within an accessory chromosome.</title>
        <authorList>
            <person name="Bertazzoni S."/>
            <person name="Jones D.A.B."/>
            <person name="Phan H.T."/>
            <person name="Tan K.-C."/>
            <person name="Hane J.K."/>
        </authorList>
    </citation>
    <scope>NUCLEOTIDE SEQUENCE [LARGE SCALE GENOMIC DNA]</scope>
    <source>
        <strain evidence="2">SN15 / ATCC MYA-4574 / FGSC 10173)</strain>
    </source>
</reference>
<evidence type="ECO:0000313" key="2">
    <source>
        <dbReference type="Proteomes" id="UP000663193"/>
    </source>
</evidence>
<name>A0A7U2FC48_PHANO</name>